<dbReference type="Gene3D" id="3.40.50.80">
    <property type="entry name" value="Nucleotide-binding domain of ferredoxin-NADP reductase (FNR) module"/>
    <property type="match status" value="1"/>
</dbReference>
<evidence type="ECO:0000256" key="7">
    <source>
        <dbReference type="ARBA" id="ARBA00023004"/>
    </source>
</evidence>
<comment type="cofactor">
    <cofactor evidence="1">
        <name>FAD</name>
        <dbReference type="ChEBI" id="CHEBI:57692"/>
    </cofactor>
</comment>
<evidence type="ECO:0000256" key="1">
    <source>
        <dbReference type="ARBA" id="ARBA00001974"/>
    </source>
</evidence>
<organism evidence="11 12">
    <name type="scientific">Agrococcus versicolor</name>
    <dbReference type="NCBI Taxonomy" id="501482"/>
    <lineage>
        <taxon>Bacteria</taxon>
        <taxon>Bacillati</taxon>
        <taxon>Actinomycetota</taxon>
        <taxon>Actinomycetes</taxon>
        <taxon>Micrococcales</taxon>
        <taxon>Microbacteriaceae</taxon>
        <taxon>Agrococcus</taxon>
    </lineage>
</organism>
<feature type="domain" description="FAD-binding FR-type" evidence="10">
    <location>
        <begin position="284"/>
        <end position="388"/>
    </location>
</feature>
<feature type="transmembrane region" description="Helical" evidence="9">
    <location>
        <begin position="203"/>
        <end position="225"/>
    </location>
</feature>
<gene>
    <name evidence="11" type="ORF">GCM10009846_18000</name>
</gene>
<dbReference type="InterPro" id="IPR017927">
    <property type="entry name" value="FAD-bd_FR_type"/>
</dbReference>
<dbReference type="InterPro" id="IPR039261">
    <property type="entry name" value="FNR_nucleotide-bd"/>
</dbReference>
<dbReference type="InterPro" id="IPR017938">
    <property type="entry name" value="Riboflavin_synthase-like_b-brl"/>
</dbReference>
<evidence type="ECO:0000256" key="3">
    <source>
        <dbReference type="ARBA" id="ARBA00022714"/>
    </source>
</evidence>
<evidence type="ECO:0000256" key="5">
    <source>
        <dbReference type="ARBA" id="ARBA00022827"/>
    </source>
</evidence>
<dbReference type="SUPFAM" id="SSF52343">
    <property type="entry name" value="Ferredoxin reductase-like, C-terminal NADP-linked domain"/>
    <property type="match status" value="1"/>
</dbReference>
<feature type="transmembrane region" description="Helical" evidence="9">
    <location>
        <begin position="237"/>
        <end position="259"/>
    </location>
</feature>
<keyword evidence="9" id="KW-0812">Transmembrane</keyword>
<keyword evidence="2" id="KW-0285">Flavoprotein</keyword>
<feature type="transmembrane region" description="Helical" evidence="9">
    <location>
        <begin position="44"/>
        <end position="65"/>
    </location>
</feature>
<feature type="transmembrane region" description="Helical" evidence="9">
    <location>
        <begin position="178"/>
        <end position="197"/>
    </location>
</feature>
<evidence type="ECO:0000256" key="8">
    <source>
        <dbReference type="ARBA" id="ARBA00023014"/>
    </source>
</evidence>
<proteinExistence type="predicted"/>
<sequence length="511" mass="52715">MSARGPIARLDAVPMHALVGTILVAHVVLAAVLSFAGVLSYDGVGILVSAVVGVAVSIAASLLFGRIARRPAHLPSAAITGLIVSLVALPPSMDQPTGIVDLSVVAAVCALASAAKVLVVWRGRLVVNPAAAGLVIAGIVLPLLSPGVAVEAWWVAALPLLPLTIVGGALVLLRTRIVAPALALVAVGVVLQTIAYASFSGDVVAAAVQAIAQSPVLFLAAFMFSEPVTLPPRRPQRIAVGALVGALVALPILASAVGIPLGFGSFYFLQAAALVVGNVVAFLLGSRHGTILRLTGLERDGDVVDLRFSAEPELAHRPGQWVELSLPHRADLRGERRVFSVASPPGSPEVRLGVRAAEPISSFKRHLLDMEPGDTVAVTRQGGDFTPKPGQARLFVAAGIGVTPFLSHLGASDDDTVLVLLLREGDPVPFASALAKAAARIVIVSPTAPDLASGWEHVSGRIDGARLRELVPDLAERQVLVSGSSEQVGRLRRIAKAAGARRVLVDAFAGY</sequence>
<dbReference type="PANTHER" id="PTHR47354">
    <property type="entry name" value="NADH OXIDOREDUCTASE HCR"/>
    <property type="match status" value="1"/>
</dbReference>
<evidence type="ECO:0000256" key="2">
    <source>
        <dbReference type="ARBA" id="ARBA00022630"/>
    </source>
</evidence>
<dbReference type="SUPFAM" id="SSF63380">
    <property type="entry name" value="Riboflavin synthase domain-like"/>
    <property type="match status" value="1"/>
</dbReference>
<feature type="transmembrane region" description="Helical" evidence="9">
    <location>
        <begin position="72"/>
        <end position="93"/>
    </location>
</feature>
<dbReference type="EMBL" id="BAAAQT010000006">
    <property type="protein sequence ID" value="GAA2173956.1"/>
    <property type="molecule type" value="Genomic_DNA"/>
</dbReference>
<feature type="transmembrane region" description="Helical" evidence="9">
    <location>
        <begin position="126"/>
        <end position="146"/>
    </location>
</feature>
<comment type="caution">
    <text evidence="11">The sequence shown here is derived from an EMBL/GenBank/DDBJ whole genome shotgun (WGS) entry which is preliminary data.</text>
</comment>
<feature type="transmembrane region" description="Helical" evidence="9">
    <location>
        <begin position="12"/>
        <end position="38"/>
    </location>
</feature>
<keyword evidence="9" id="KW-1133">Transmembrane helix</keyword>
<keyword evidence="6" id="KW-0560">Oxidoreductase</keyword>
<keyword evidence="3" id="KW-0001">2Fe-2S</keyword>
<keyword evidence="4" id="KW-0479">Metal-binding</keyword>
<dbReference type="RefSeq" id="WP_344342815.1">
    <property type="nucleotide sequence ID" value="NZ_BAAAQT010000006.1"/>
</dbReference>
<feature type="transmembrane region" description="Helical" evidence="9">
    <location>
        <begin position="265"/>
        <end position="284"/>
    </location>
</feature>
<keyword evidence="8" id="KW-0411">Iron-sulfur</keyword>
<evidence type="ECO:0000256" key="9">
    <source>
        <dbReference type="SAM" id="Phobius"/>
    </source>
</evidence>
<reference evidence="11 12" key="1">
    <citation type="journal article" date="2019" name="Int. J. Syst. Evol. Microbiol.">
        <title>The Global Catalogue of Microorganisms (GCM) 10K type strain sequencing project: providing services to taxonomists for standard genome sequencing and annotation.</title>
        <authorList>
            <consortium name="The Broad Institute Genomics Platform"/>
            <consortium name="The Broad Institute Genome Sequencing Center for Infectious Disease"/>
            <person name="Wu L."/>
            <person name="Ma J."/>
        </authorList>
    </citation>
    <scope>NUCLEOTIDE SEQUENCE [LARGE SCALE GENOMIC DNA]</scope>
    <source>
        <strain evidence="11 12">JCM 16026</strain>
    </source>
</reference>
<evidence type="ECO:0000256" key="4">
    <source>
        <dbReference type="ARBA" id="ARBA00022723"/>
    </source>
</evidence>
<dbReference type="PROSITE" id="PS51384">
    <property type="entry name" value="FAD_FR"/>
    <property type="match status" value="1"/>
</dbReference>
<accession>A0ABN3ASG5</accession>
<evidence type="ECO:0000259" key="10">
    <source>
        <dbReference type="PROSITE" id="PS51384"/>
    </source>
</evidence>
<dbReference type="CDD" id="cd00322">
    <property type="entry name" value="FNR_like"/>
    <property type="match status" value="1"/>
</dbReference>
<name>A0ABN3ASG5_9MICO</name>
<keyword evidence="5" id="KW-0274">FAD</keyword>
<evidence type="ECO:0000313" key="12">
    <source>
        <dbReference type="Proteomes" id="UP001501599"/>
    </source>
</evidence>
<keyword evidence="12" id="KW-1185">Reference proteome</keyword>
<dbReference type="Proteomes" id="UP001501599">
    <property type="component" value="Unassembled WGS sequence"/>
</dbReference>
<dbReference type="InterPro" id="IPR050415">
    <property type="entry name" value="MRET"/>
</dbReference>
<feature type="transmembrane region" description="Helical" evidence="9">
    <location>
        <begin position="99"/>
        <end position="119"/>
    </location>
</feature>
<keyword evidence="7" id="KW-0408">Iron</keyword>
<evidence type="ECO:0000313" key="11">
    <source>
        <dbReference type="EMBL" id="GAA2173956.1"/>
    </source>
</evidence>
<dbReference type="PANTHER" id="PTHR47354:SF6">
    <property type="entry name" value="NADH OXIDOREDUCTASE HCR"/>
    <property type="match status" value="1"/>
</dbReference>
<evidence type="ECO:0000256" key="6">
    <source>
        <dbReference type="ARBA" id="ARBA00023002"/>
    </source>
</evidence>
<feature type="transmembrane region" description="Helical" evidence="9">
    <location>
        <begin position="152"/>
        <end position="173"/>
    </location>
</feature>
<keyword evidence="9" id="KW-0472">Membrane</keyword>
<protein>
    <recommendedName>
        <fullName evidence="10">FAD-binding FR-type domain-containing protein</fullName>
    </recommendedName>
</protein>
<dbReference type="Gene3D" id="2.40.30.10">
    <property type="entry name" value="Translation factors"/>
    <property type="match status" value="1"/>
</dbReference>